<evidence type="ECO:0000259" key="1">
    <source>
        <dbReference type="Pfam" id="PF24626"/>
    </source>
</evidence>
<evidence type="ECO:0000313" key="3">
    <source>
        <dbReference type="RefSeq" id="XP_039128999.1"/>
    </source>
</evidence>
<gene>
    <name evidence="3" type="primary">LOC120265176</name>
</gene>
<dbReference type="Pfam" id="PF24626">
    <property type="entry name" value="SH3_Tf2-1"/>
    <property type="match status" value="1"/>
</dbReference>
<feature type="domain" description="Tf2-1-like SH3-like" evidence="1">
    <location>
        <begin position="174"/>
        <end position="239"/>
    </location>
</feature>
<proteinExistence type="predicted"/>
<dbReference type="SUPFAM" id="SSF53098">
    <property type="entry name" value="Ribonuclease H-like"/>
    <property type="match status" value="1"/>
</dbReference>
<sequence>MAQCLTCQQVKVEHQRPIRLLQPLPIPEWKWENIAMDFVSGFPKTNKGFDSVWIVVDRLTKSAHFLAIKTSLSLEQLVELYNLKLQGVLVAIVSDRDTRYQASIQMVPYEALYGRRCRSPICWDDVGKRKLLGPKIVQITVEKVHQIRDRLQAAQSQQKSYADNRRRNLEFQVGEHVFLKVAPTKGIVRFGVKSKLSPRFIGLFKILERIGEMAYRLALPPTLSQVHNVFHVSMRRKYVSNPDHVIQFSGFELNSDLFYEE</sequence>
<name>A0AB40BRG9_DIOCR</name>
<organism evidence="2 3">
    <name type="scientific">Dioscorea cayennensis subsp. rotundata</name>
    <name type="common">White Guinea yam</name>
    <name type="synonym">Dioscorea rotundata</name>
    <dbReference type="NCBI Taxonomy" id="55577"/>
    <lineage>
        <taxon>Eukaryota</taxon>
        <taxon>Viridiplantae</taxon>
        <taxon>Streptophyta</taxon>
        <taxon>Embryophyta</taxon>
        <taxon>Tracheophyta</taxon>
        <taxon>Spermatophyta</taxon>
        <taxon>Magnoliopsida</taxon>
        <taxon>Liliopsida</taxon>
        <taxon>Dioscoreales</taxon>
        <taxon>Dioscoreaceae</taxon>
        <taxon>Dioscorea</taxon>
    </lineage>
</organism>
<dbReference type="AlphaFoldDB" id="A0AB40BRG9"/>
<dbReference type="RefSeq" id="XP_039128999.1">
    <property type="nucleotide sequence ID" value="XM_039273065.1"/>
</dbReference>
<dbReference type="InterPro" id="IPR056924">
    <property type="entry name" value="SH3_Tf2-1"/>
</dbReference>
<evidence type="ECO:0000313" key="2">
    <source>
        <dbReference type="Proteomes" id="UP001515500"/>
    </source>
</evidence>
<reference evidence="3" key="1">
    <citation type="submission" date="2025-08" db="UniProtKB">
        <authorList>
            <consortium name="RefSeq"/>
        </authorList>
    </citation>
    <scope>IDENTIFICATION</scope>
</reference>
<accession>A0AB40BRG9</accession>
<dbReference type="PANTHER" id="PTHR45835:SF99">
    <property type="entry name" value="CHROMO DOMAIN-CONTAINING PROTEIN-RELATED"/>
    <property type="match status" value="1"/>
</dbReference>
<dbReference type="InterPro" id="IPR036397">
    <property type="entry name" value="RNaseH_sf"/>
</dbReference>
<dbReference type="GO" id="GO:0003676">
    <property type="term" value="F:nucleic acid binding"/>
    <property type="evidence" value="ECO:0007669"/>
    <property type="project" value="InterPro"/>
</dbReference>
<protein>
    <submittedName>
        <fullName evidence="3">Uncharacterized protein LOC120265176</fullName>
    </submittedName>
</protein>
<dbReference type="Gene3D" id="3.30.420.10">
    <property type="entry name" value="Ribonuclease H-like superfamily/Ribonuclease H"/>
    <property type="match status" value="1"/>
</dbReference>
<dbReference type="PANTHER" id="PTHR45835">
    <property type="entry name" value="YALI0A06105P"/>
    <property type="match status" value="1"/>
</dbReference>
<dbReference type="GeneID" id="120265176"/>
<dbReference type="Proteomes" id="UP001515500">
    <property type="component" value="Chromosome 7"/>
</dbReference>
<dbReference type="InterPro" id="IPR012337">
    <property type="entry name" value="RNaseH-like_sf"/>
</dbReference>
<keyword evidence="2" id="KW-1185">Reference proteome</keyword>